<dbReference type="RefSeq" id="WP_089324101.1">
    <property type="nucleotide sequence ID" value="NZ_VCKZ01000273.1"/>
</dbReference>
<dbReference type="EMBL" id="VCKZ01000273">
    <property type="protein sequence ID" value="TMR32251.1"/>
    <property type="molecule type" value="Genomic_DNA"/>
</dbReference>
<accession>A0A5S4GI97</accession>
<feature type="domain" description="HTH cro/C1-type" evidence="1">
    <location>
        <begin position="34"/>
        <end position="89"/>
    </location>
</feature>
<dbReference type="SUPFAM" id="SSF47413">
    <property type="entry name" value="lambda repressor-like DNA-binding domains"/>
    <property type="match status" value="1"/>
</dbReference>
<dbReference type="PROSITE" id="PS50943">
    <property type="entry name" value="HTH_CROC1"/>
    <property type="match status" value="1"/>
</dbReference>
<dbReference type="InterPro" id="IPR043917">
    <property type="entry name" value="DUF5753"/>
</dbReference>
<dbReference type="Pfam" id="PF13560">
    <property type="entry name" value="HTH_31"/>
    <property type="match status" value="1"/>
</dbReference>
<name>A0A5S4GI97_9ACTN</name>
<reference evidence="2 3" key="1">
    <citation type="submission" date="2019-05" db="EMBL/GenBank/DDBJ databases">
        <title>Draft genome sequence of Actinomadura geliboluensis A8036.</title>
        <authorList>
            <person name="Saricaoglu S."/>
            <person name="Isik K."/>
        </authorList>
    </citation>
    <scope>NUCLEOTIDE SEQUENCE [LARGE SCALE GENOMIC DNA]</scope>
    <source>
        <strain evidence="2 3">A8036</strain>
    </source>
</reference>
<dbReference type="CDD" id="cd00093">
    <property type="entry name" value="HTH_XRE"/>
    <property type="match status" value="1"/>
</dbReference>
<sequence length="295" mass="33895">MNLNTHKMEGMDMADIRASGYSPTIKKRALSRKLVDLRKQCGMTTAQVCRQLNWSHTKLNYIEKAKWVEPSSDAVADLCELYGVEGSDREALIKLTREARQRGWWRRYNDVFRDDFVGLEAGASEIYAFQTTLVPGLLQTPGYVEMINRDAGMVDDDELKRHIDARTQRQMILTRRSSPCRFHALIDENALLRISNPQVRSEQIRHLIKVSGRPNVDVQILKIADGVYPGTSEPFVYLKFPGAADRDIVYLETTIDDRMMEEEDELERYMARFDLLRARATDPAATSAYLTRLIE</sequence>
<evidence type="ECO:0000313" key="3">
    <source>
        <dbReference type="Proteomes" id="UP000305238"/>
    </source>
</evidence>
<evidence type="ECO:0000259" key="1">
    <source>
        <dbReference type="PROSITE" id="PS50943"/>
    </source>
</evidence>
<dbReference type="Gene3D" id="1.10.260.40">
    <property type="entry name" value="lambda repressor-like DNA-binding domains"/>
    <property type="match status" value="1"/>
</dbReference>
<dbReference type="Pfam" id="PF19054">
    <property type="entry name" value="DUF5753"/>
    <property type="match status" value="1"/>
</dbReference>
<dbReference type="OrthoDB" id="5177725at2"/>
<protein>
    <submittedName>
        <fullName evidence="2">Helix-turn-helix domain-containing protein</fullName>
    </submittedName>
</protein>
<organism evidence="2 3">
    <name type="scientific">Actinomadura geliboluensis</name>
    <dbReference type="NCBI Taxonomy" id="882440"/>
    <lineage>
        <taxon>Bacteria</taxon>
        <taxon>Bacillati</taxon>
        <taxon>Actinomycetota</taxon>
        <taxon>Actinomycetes</taxon>
        <taxon>Streptosporangiales</taxon>
        <taxon>Thermomonosporaceae</taxon>
        <taxon>Actinomadura</taxon>
    </lineage>
</organism>
<keyword evidence="3" id="KW-1185">Reference proteome</keyword>
<dbReference type="AlphaFoldDB" id="A0A5S4GI97"/>
<dbReference type="InterPro" id="IPR001387">
    <property type="entry name" value="Cro/C1-type_HTH"/>
</dbReference>
<dbReference type="Proteomes" id="UP000305238">
    <property type="component" value="Unassembled WGS sequence"/>
</dbReference>
<comment type="caution">
    <text evidence="2">The sequence shown here is derived from an EMBL/GenBank/DDBJ whole genome shotgun (WGS) entry which is preliminary data.</text>
</comment>
<evidence type="ECO:0000313" key="2">
    <source>
        <dbReference type="EMBL" id="TMR32251.1"/>
    </source>
</evidence>
<gene>
    <name evidence="2" type="ORF">ETD96_30045</name>
</gene>
<dbReference type="SMART" id="SM00530">
    <property type="entry name" value="HTH_XRE"/>
    <property type="match status" value="1"/>
</dbReference>
<dbReference type="GO" id="GO:0003677">
    <property type="term" value="F:DNA binding"/>
    <property type="evidence" value="ECO:0007669"/>
    <property type="project" value="InterPro"/>
</dbReference>
<dbReference type="InterPro" id="IPR010982">
    <property type="entry name" value="Lambda_DNA-bd_dom_sf"/>
</dbReference>
<proteinExistence type="predicted"/>